<sequence length="289" mass="32685">MACIPEWVREGGKFSDFTIVCKGTEIPVHRVVLYGQSGFFKALLDSNMKEAREGVVAFDDVDADVMCHLVDFFYSDKKDFEFEPSDLETGVRVWILADRLQTGQAVRTVESRLLRYLNDREQRKAAVDRGVLETAFSHPACAKSVIGQVLAEALWLVIAKNGHERADVELIAQHPELLEKFLSVSHDLVRKVPVHDIFKHIKPTDFVLRPTWSRLLSEAWSALAHFCVAVYAYCGRVDTNTTREAQGISQYRKPRAPKPTQLQVRWQGYPASGVVYKPEAAIRDAVLAR</sequence>
<gene>
    <name evidence="2" type="ORF">LX32DRAFT_692613</name>
</gene>
<accession>A0AAD9M609</accession>
<dbReference type="PANTHER" id="PTHR24413">
    <property type="entry name" value="SPECKLE-TYPE POZ PROTEIN"/>
    <property type="match status" value="1"/>
</dbReference>
<dbReference type="SUPFAM" id="SSF54695">
    <property type="entry name" value="POZ domain"/>
    <property type="match status" value="1"/>
</dbReference>
<evidence type="ECO:0000313" key="2">
    <source>
        <dbReference type="EMBL" id="KAK2030270.1"/>
    </source>
</evidence>
<dbReference type="AlphaFoldDB" id="A0AAD9M609"/>
<protein>
    <submittedName>
        <fullName evidence="2">POZ domain-containing protein</fullName>
    </submittedName>
</protein>
<dbReference type="SMART" id="SM00225">
    <property type="entry name" value="BTB"/>
    <property type="match status" value="1"/>
</dbReference>
<dbReference type="Proteomes" id="UP001232148">
    <property type="component" value="Unassembled WGS sequence"/>
</dbReference>
<dbReference type="PROSITE" id="PS50097">
    <property type="entry name" value="BTB"/>
    <property type="match status" value="1"/>
</dbReference>
<dbReference type="CDD" id="cd18186">
    <property type="entry name" value="BTB_POZ_ZBTB_KLHL-like"/>
    <property type="match status" value="1"/>
</dbReference>
<dbReference type="EMBL" id="MU842853">
    <property type="protein sequence ID" value="KAK2030270.1"/>
    <property type="molecule type" value="Genomic_DNA"/>
</dbReference>
<dbReference type="InterPro" id="IPR000210">
    <property type="entry name" value="BTB/POZ_dom"/>
</dbReference>
<dbReference type="Pfam" id="PF00651">
    <property type="entry name" value="BTB"/>
    <property type="match status" value="1"/>
</dbReference>
<dbReference type="InterPro" id="IPR011333">
    <property type="entry name" value="SKP1/BTB/POZ_sf"/>
</dbReference>
<feature type="domain" description="BTB" evidence="1">
    <location>
        <begin position="15"/>
        <end position="82"/>
    </location>
</feature>
<proteinExistence type="predicted"/>
<name>A0AAD9M609_9PEZI</name>
<comment type="caution">
    <text evidence="2">The sequence shown here is derived from an EMBL/GenBank/DDBJ whole genome shotgun (WGS) entry which is preliminary data.</text>
</comment>
<organism evidence="2 3">
    <name type="scientific">Colletotrichum zoysiae</name>
    <dbReference type="NCBI Taxonomy" id="1216348"/>
    <lineage>
        <taxon>Eukaryota</taxon>
        <taxon>Fungi</taxon>
        <taxon>Dikarya</taxon>
        <taxon>Ascomycota</taxon>
        <taxon>Pezizomycotina</taxon>
        <taxon>Sordariomycetes</taxon>
        <taxon>Hypocreomycetidae</taxon>
        <taxon>Glomerellales</taxon>
        <taxon>Glomerellaceae</taxon>
        <taxon>Colletotrichum</taxon>
        <taxon>Colletotrichum graminicola species complex</taxon>
    </lineage>
</organism>
<dbReference type="Gene3D" id="3.30.710.10">
    <property type="entry name" value="Potassium Channel Kv1.1, Chain A"/>
    <property type="match status" value="1"/>
</dbReference>
<reference evidence="2" key="1">
    <citation type="submission" date="2021-06" db="EMBL/GenBank/DDBJ databases">
        <title>Comparative genomics, transcriptomics and evolutionary studies reveal genomic signatures of adaptation to plant cell wall in hemibiotrophic fungi.</title>
        <authorList>
            <consortium name="DOE Joint Genome Institute"/>
            <person name="Baroncelli R."/>
            <person name="Diaz J.F."/>
            <person name="Benocci T."/>
            <person name="Peng M."/>
            <person name="Battaglia E."/>
            <person name="Haridas S."/>
            <person name="Andreopoulos W."/>
            <person name="Labutti K."/>
            <person name="Pangilinan J."/>
            <person name="Floch G.L."/>
            <person name="Makela M.R."/>
            <person name="Henrissat B."/>
            <person name="Grigoriev I.V."/>
            <person name="Crouch J.A."/>
            <person name="De Vries R.P."/>
            <person name="Sukno S.A."/>
            <person name="Thon M.R."/>
        </authorList>
    </citation>
    <scope>NUCLEOTIDE SEQUENCE</scope>
    <source>
        <strain evidence="2">MAFF235873</strain>
    </source>
</reference>
<keyword evidence="3" id="KW-1185">Reference proteome</keyword>
<evidence type="ECO:0000259" key="1">
    <source>
        <dbReference type="PROSITE" id="PS50097"/>
    </source>
</evidence>
<evidence type="ECO:0000313" key="3">
    <source>
        <dbReference type="Proteomes" id="UP001232148"/>
    </source>
</evidence>